<name>A0A4Y9YGW5_9APHY</name>
<gene>
    <name evidence="2" type="ORF">EVJ58_g4725</name>
</gene>
<evidence type="ECO:0000313" key="2">
    <source>
        <dbReference type="EMBL" id="TFY61098.1"/>
    </source>
</evidence>
<dbReference type="AlphaFoldDB" id="A0A4Y9YGW5"/>
<sequence length="317" mass="34306">MARRTCHVATAPIERYSSPPRTSESVYRPEPSLVQRCSKVETPVSCAVGQGCLDSSNRSSLLIKEEPSILSSEQQAAIRAAEDALSPEVRSRIENRYKTDVKKPLAGSADRQEGPSVPKPWKGKEVDPRNWGASSIPAEELELEAQRKELEKYSSQSLADKVLEEERISFEEQREALAHWRALKAAAKAVPAGTTGKSSAEPPRKEVVGSSTTSKGVLEDDLAANEASQDVLKKELEELKARLAAHEAILSRTVPSEAVPSEDPSVSVKPNVPKPPKVQDDIGDAVTHRSNPRVSVLKSPSATAALSSKSVLRPLIV</sequence>
<dbReference type="STRING" id="34475.A0A4Y9YGW5"/>
<dbReference type="EMBL" id="SEKV01000223">
    <property type="protein sequence ID" value="TFY61098.1"/>
    <property type="molecule type" value="Genomic_DNA"/>
</dbReference>
<feature type="compositionally biased region" description="Polar residues" evidence="1">
    <location>
        <begin position="288"/>
        <end position="300"/>
    </location>
</feature>
<feature type="region of interest" description="Disordered" evidence="1">
    <location>
        <begin position="1"/>
        <end position="29"/>
    </location>
</feature>
<dbReference type="Proteomes" id="UP000298390">
    <property type="component" value="Unassembled WGS sequence"/>
</dbReference>
<comment type="caution">
    <text evidence="2">The sequence shown here is derived from an EMBL/GenBank/DDBJ whole genome shotgun (WGS) entry which is preliminary data.</text>
</comment>
<feature type="region of interest" description="Disordered" evidence="1">
    <location>
        <begin position="189"/>
        <end position="224"/>
    </location>
</feature>
<protein>
    <submittedName>
        <fullName evidence="2">Uncharacterized protein</fullName>
    </submittedName>
</protein>
<evidence type="ECO:0000313" key="3">
    <source>
        <dbReference type="Proteomes" id="UP000298390"/>
    </source>
</evidence>
<feature type="region of interest" description="Disordered" evidence="1">
    <location>
        <begin position="250"/>
        <end position="300"/>
    </location>
</feature>
<accession>A0A4Y9YGW5</accession>
<reference evidence="2 3" key="1">
    <citation type="submission" date="2019-01" db="EMBL/GenBank/DDBJ databases">
        <title>Genome sequencing of the rare red list fungi Fomitopsis rosea.</title>
        <authorList>
            <person name="Buettner E."/>
            <person name="Kellner H."/>
        </authorList>
    </citation>
    <scope>NUCLEOTIDE SEQUENCE [LARGE SCALE GENOMIC DNA]</scope>
    <source>
        <strain evidence="2 3">DSM 105464</strain>
    </source>
</reference>
<organism evidence="2 3">
    <name type="scientific">Rhodofomes roseus</name>
    <dbReference type="NCBI Taxonomy" id="34475"/>
    <lineage>
        <taxon>Eukaryota</taxon>
        <taxon>Fungi</taxon>
        <taxon>Dikarya</taxon>
        <taxon>Basidiomycota</taxon>
        <taxon>Agaricomycotina</taxon>
        <taxon>Agaricomycetes</taxon>
        <taxon>Polyporales</taxon>
        <taxon>Rhodofomes</taxon>
    </lineage>
</organism>
<feature type="region of interest" description="Disordered" evidence="1">
    <location>
        <begin position="96"/>
        <end position="137"/>
    </location>
</feature>
<evidence type="ECO:0000256" key="1">
    <source>
        <dbReference type="SAM" id="MobiDB-lite"/>
    </source>
</evidence>
<proteinExistence type="predicted"/>